<evidence type="ECO:0000256" key="3">
    <source>
        <dbReference type="ARBA" id="ARBA00019870"/>
    </source>
</evidence>
<evidence type="ECO:0000313" key="10">
    <source>
        <dbReference type="EMBL" id="CAG9806745.1"/>
    </source>
</evidence>
<dbReference type="EMBL" id="OU895879">
    <property type="protein sequence ID" value="CAG9806745.1"/>
    <property type="molecule type" value="Genomic_DNA"/>
</dbReference>
<feature type="compositionally biased region" description="Low complexity" evidence="8">
    <location>
        <begin position="632"/>
        <end position="646"/>
    </location>
</feature>
<gene>
    <name evidence="10" type="ORF">CHIRRI_LOCUS9599</name>
</gene>
<comment type="similarity">
    <text evidence="2">Belongs to the lst-2 family.</text>
</comment>
<feature type="compositionally biased region" description="Polar residues" evidence="8">
    <location>
        <begin position="459"/>
        <end position="471"/>
    </location>
</feature>
<dbReference type="Proteomes" id="UP001153620">
    <property type="component" value="Chromosome 3"/>
</dbReference>
<dbReference type="CDD" id="cd15731">
    <property type="entry name" value="FYVE_LST2"/>
    <property type="match status" value="1"/>
</dbReference>
<evidence type="ECO:0000256" key="8">
    <source>
        <dbReference type="SAM" id="MobiDB-lite"/>
    </source>
</evidence>
<feature type="compositionally biased region" description="Basic residues" evidence="8">
    <location>
        <begin position="503"/>
        <end position="520"/>
    </location>
</feature>
<dbReference type="AlphaFoldDB" id="A0A9N9WWK6"/>
<sequence>MDSLRKWLNKPKADDKSLLARFYHADRALSQVANELDSFDGRSEPERCSRLVSKLRQEQDRVLGIINQIMDELLSDDRACRAFRAKFPEEVLQESLAGQLWFGAECLSAGSAILNREVESAEMRPLAKAVTKSLDNVRNLLRDQCLRNNTPNSPHLKLDINDSATETLYESLKIFDRLFAEFELLYVSAMVQVKTKQEHEIQQLICVLFSETLQRALKLGILEQDQVDTYDPSLMFSIPRLAIISGLIIFEKGPLNMDQNSDQLSEMFRPFRKLLIKMRDYLRTLNKNELFQLEKLLCTNEEINLKQSLADESTEQCCDDKSTPLTTNVTIVNNNESSNIDRNNDNFYTIKTNPSNNKSDEWVSEDAEGADDEAEDDENDNSEATSNYDNLVTADCATGYLVPNTNLGNLLQSNAAPLTYNIVISETSENNNNNEDDQNTSPNSENVANNCDSGLGTKENGSLDQSPEQEQNTNVLTGQYDENWENLRKIVDPSSSKSGSTSSHHHRHKEHKSGKRKLRKLQSSSSDSTSLSSASSSTASSPSSSDSRDLSRRAKFKSTENLLHRLFVCIAGVADQLQTNFAADLRQILKAVFLINTTQDEEDEEIIDEKKSKDNPQDLFEFRASEENVIRQSNSNQGSIGSQQSICSAEEVNPESDDAVFEEEIDEEIDEEVIQTTRDDNEINRRNYKRHYGNRLTGRSISLSDDATSHRYDEEQPSPRRILPSTSHLPSERTESPPKWIPDNAAPRCMGCESSFTAFRRRHHCRCCGQVFCGVCSASTIPLLRYGITKPVRVCRLCYVREGREVAT</sequence>
<evidence type="ECO:0000256" key="7">
    <source>
        <dbReference type="PROSITE-ProRule" id="PRU00091"/>
    </source>
</evidence>
<protein>
    <recommendedName>
        <fullName evidence="3">Lateral signaling target protein 2 homolog</fullName>
    </recommendedName>
</protein>
<keyword evidence="5 7" id="KW-0863">Zinc-finger</keyword>
<dbReference type="InterPro" id="IPR043269">
    <property type="entry name" value="FYVE_LST2"/>
</dbReference>
<proteinExistence type="inferred from homology"/>
<evidence type="ECO:0000256" key="5">
    <source>
        <dbReference type="ARBA" id="ARBA00022771"/>
    </source>
</evidence>
<dbReference type="GO" id="GO:0008270">
    <property type="term" value="F:zinc ion binding"/>
    <property type="evidence" value="ECO:0007669"/>
    <property type="project" value="UniProtKB-KW"/>
</dbReference>
<feature type="compositionally biased region" description="Polar residues" evidence="8">
    <location>
        <begin position="347"/>
        <end position="357"/>
    </location>
</feature>
<keyword evidence="6" id="KW-0862">Zinc</keyword>
<feature type="compositionally biased region" description="Low complexity" evidence="8">
    <location>
        <begin position="523"/>
        <end position="545"/>
    </location>
</feature>
<feature type="region of interest" description="Disordered" evidence="8">
    <location>
        <begin position="428"/>
        <end position="471"/>
    </location>
</feature>
<feature type="region of interest" description="Disordered" evidence="8">
    <location>
        <begin position="631"/>
        <end position="656"/>
    </location>
</feature>
<dbReference type="InterPro" id="IPR000306">
    <property type="entry name" value="Znf_FYVE"/>
</dbReference>
<dbReference type="InterPro" id="IPR051118">
    <property type="entry name" value="LST-2"/>
</dbReference>
<evidence type="ECO:0000256" key="2">
    <source>
        <dbReference type="ARBA" id="ARBA00008755"/>
    </source>
</evidence>
<reference evidence="10" key="2">
    <citation type="submission" date="2022-10" db="EMBL/GenBank/DDBJ databases">
        <authorList>
            <consortium name="ENA_rothamsted_submissions"/>
            <consortium name="culmorum"/>
            <person name="King R."/>
        </authorList>
    </citation>
    <scope>NUCLEOTIDE SEQUENCE</scope>
</reference>
<feature type="compositionally biased region" description="Low complexity" evidence="8">
    <location>
        <begin position="428"/>
        <end position="443"/>
    </location>
</feature>
<keyword evidence="4" id="KW-0479">Metal-binding</keyword>
<dbReference type="PROSITE" id="PS50178">
    <property type="entry name" value="ZF_FYVE"/>
    <property type="match status" value="1"/>
</dbReference>
<dbReference type="PANTHER" id="PTHR46465">
    <property type="entry name" value="LATERAL SIGNALING TARGET PROTEIN 2 HOMOLOG"/>
    <property type="match status" value="1"/>
</dbReference>
<evidence type="ECO:0000313" key="11">
    <source>
        <dbReference type="Proteomes" id="UP001153620"/>
    </source>
</evidence>
<dbReference type="GO" id="GO:0031901">
    <property type="term" value="C:early endosome membrane"/>
    <property type="evidence" value="ECO:0007669"/>
    <property type="project" value="TreeGrafter"/>
</dbReference>
<feature type="region of interest" description="Disordered" evidence="8">
    <location>
        <begin position="491"/>
        <end position="552"/>
    </location>
</feature>
<dbReference type="OrthoDB" id="20035at2759"/>
<dbReference type="SUPFAM" id="SSF57903">
    <property type="entry name" value="FYVE/PHD zinc finger"/>
    <property type="match status" value="1"/>
</dbReference>
<keyword evidence="11" id="KW-1185">Reference proteome</keyword>
<name>A0A9N9WWK6_9DIPT</name>
<feature type="domain" description="FYVE-type" evidence="9">
    <location>
        <begin position="743"/>
        <end position="803"/>
    </location>
</feature>
<dbReference type="Gene3D" id="3.30.40.10">
    <property type="entry name" value="Zinc/RING finger domain, C3HC4 (zinc finger)"/>
    <property type="match status" value="1"/>
</dbReference>
<dbReference type="InterPro" id="IPR017455">
    <property type="entry name" value="Znf_FYVE-rel"/>
</dbReference>
<feature type="compositionally biased region" description="Basic and acidic residues" evidence="8">
    <location>
        <begin position="707"/>
        <end position="718"/>
    </location>
</feature>
<reference evidence="10" key="1">
    <citation type="submission" date="2022-01" db="EMBL/GenBank/DDBJ databases">
        <authorList>
            <person name="King R."/>
        </authorList>
    </citation>
    <scope>NUCLEOTIDE SEQUENCE</scope>
</reference>
<feature type="region of interest" description="Disordered" evidence="8">
    <location>
        <begin position="336"/>
        <end position="388"/>
    </location>
</feature>
<dbReference type="InterPro" id="IPR011011">
    <property type="entry name" value="Znf_FYVE_PHD"/>
</dbReference>
<evidence type="ECO:0000256" key="6">
    <source>
        <dbReference type="ARBA" id="ARBA00022833"/>
    </source>
</evidence>
<evidence type="ECO:0000256" key="4">
    <source>
        <dbReference type="ARBA" id="ARBA00022723"/>
    </source>
</evidence>
<evidence type="ECO:0000259" key="9">
    <source>
        <dbReference type="PROSITE" id="PS50178"/>
    </source>
</evidence>
<comment type="function">
    <text evidence="1">Negative regulator of epidermal growth factor receptor (EGFR) signaling.</text>
</comment>
<dbReference type="InterPro" id="IPR013083">
    <property type="entry name" value="Znf_RING/FYVE/PHD"/>
</dbReference>
<accession>A0A9N9WWK6</accession>
<organism evidence="10 11">
    <name type="scientific">Chironomus riparius</name>
    <dbReference type="NCBI Taxonomy" id="315576"/>
    <lineage>
        <taxon>Eukaryota</taxon>
        <taxon>Metazoa</taxon>
        <taxon>Ecdysozoa</taxon>
        <taxon>Arthropoda</taxon>
        <taxon>Hexapoda</taxon>
        <taxon>Insecta</taxon>
        <taxon>Pterygota</taxon>
        <taxon>Neoptera</taxon>
        <taxon>Endopterygota</taxon>
        <taxon>Diptera</taxon>
        <taxon>Nematocera</taxon>
        <taxon>Chironomoidea</taxon>
        <taxon>Chironomidae</taxon>
        <taxon>Chironominae</taxon>
        <taxon>Chironomus</taxon>
    </lineage>
</organism>
<dbReference type="SMART" id="SM00064">
    <property type="entry name" value="FYVE"/>
    <property type="match status" value="1"/>
</dbReference>
<dbReference type="PANTHER" id="PTHR46465:SF2">
    <property type="entry name" value="LATERAL SIGNALING TARGET PROTEIN 2 HOMOLOG"/>
    <property type="match status" value="1"/>
</dbReference>
<feature type="compositionally biased region" description="Acidic residues" evidence="8">
    <location>
        <begin position="362"/>
        <end position="381"/>
    </location>
</feature>
<evidence type="ECO:0000256" key="1">
    <source>
        <dbReference type="ARBA" id="ARBA00003580"/>
    </source>
</evidence>
<dbReference type="Pfam" id="PF01363">
    <property type="entry name" value="FYVE"/>
    <property type="match status" value="1"/>
</dbReference>
<feature type="region of interest" description="Disordered" evidence="8">
    <location>
        <begin position="699"/>
        <end position="739"/>
    </location>
</feature>